<gene>
    <name evidence="9" type="ORF">GCM10009838_76610</name>
</gene>
<dbReference type="InterPro" id="IPR050196">
    <property type="entry name" value="Cytochrome_P450_Monoox"/>
</dbReference>
<dbReference type="PRINTS" id="PR00385">
    <property type="entry name" value="P450"/>
</dbReference>
<evidence type="ECO:0000256" key="7">
    <source>
        <dbReference type="RuleBase" id="RU000461"/>
    </source>
</evidence>
<organism evidence="9 10">
    <name type="scientific">Catenulispora subtropica</name>
    <dbReference type="NCBI Taxonomy" id="450798"/>
    <lineage>
        <taxon>Bacteria</taxon>
        <taxon>Bacillati</taxon>
        <taxon>Actinomycetota</taxon>
        <taxon>Actinomycetes</taxon>
        <taxon>Catenulisporales</taxon>
        <taxon>Catenulisporaceae</taxon>
        <taxon>Catenulispora</taxon>
    </lineage>
</organism>
<reference evidence="9 10" key="1">
    <citation type="journal article" date="2019" name="Int. J. Syst. Evol. Microbiol.">
        <title>The Global Catalogue of Microorganisms (GCM) 10K type strain sequencing project: providing services to taxonomists for standard genome sequencing and annotation.</title>
        <authorList>
            <consortium name="The Broad Institute Genomics Platform"/>
            <consortium name="The Broad Institute Genome Sequencing Center for Infectious Disease"/>
            <person name="Wu L."/>
            <person name="Ma J."/>
        </authorList>
    </citation>
    <scope>NUCLEOTIDE SEQUENCE [LARGE SCALE GENOMIC DNA]</scope>
    <source>
        <strain evidence="9 10">JCM 16013</strain>
    </source>
</reference>
<comment type="similarity">
    <text evidence="1 7">Belongs to the cytochrome P450 family.</text>
</comment>
<dbReference type="Proteomes" id="UP001499854">
    <property type="component" value="Unassembled WGS sequence"/>
</dbReference>
<evidence type="ECO:0000256" key="3">
    <source>
        <dbReference type="ARBA" id="ARBA00022723"/>
    </source>
</evidence>
<dbReference type="InterPro" id="IPR036396">
    <property type="entry name" value="Cyt_P450_sf"/>
</dbReference>
<keyword evidence="6 7" id="KW-0503">Monooxygenase</keyword>
<keyword evidence="5 7" id="KW-0408">Iron</keyword>
<dbReference type="Pfam" id="PF00067">
    <property type="entry name" value="p450"/>
    <property type="match status" value="1"/>
</dbReference>
<dbReference type="RefSeq" id="WP_425558841.1">
    <property type="nucleotide sequence ID" value="NZ_BAAAQM010000066.1"/>
</dbReference>
<sequence length="464" mass="51134">MGVLDDTDTAARPVPAPRRWPGPPRTATFSLLGKLFRDRLGLMSSSAQGYGDAVRVAIGPKALYFLNHPDYAKHVLADNAANYHKGIGLVQARRALGDGLLTSEGELWREQRRTIQPAFQAKRITRKASLIAEEATALADRLRAHVGRGPVDIREEMTGLTLGVLGRVLLDEDLRGFDGLGHAFEAMQDQAMFDVVTLGAVPGFLPLPKQLRFRAARRELNRVVAALLAGRSEPGPGPGSEGDDVLSRLLVSTGRAGDPRVRRTRIRDELVTLLLAGHETTASTLSWAFHLLDDHPEAWERLHAEAVAVLGDRPPEPEDLRRLKYTAMVVEETMRLYPPVWMLGRIAQGDDEVDGYRIRAGSDVVVCPYTLHRHPAFWDAPDRFDPERFDPDRVHDRPRYAYIPFGAGPRFCVGSALGTMEAVFVLATVARGLRLAKVPGYRAVPEPMLSLRVRGGLPMTVDPA</sequence>
<name>A0ABN2T679_9ACTN</name>
<accession>A0ABN2T679</accession>
<keyword evidence="2 7" id="KW-0349">Heme</keyword>
<dbReference type="EMBL" id="BAAAQM010000066">
    <property type="protein sequence ID" value="GAA1999812.1"/>
    <property type="molecule type" value="Genomic_DNA"/>
</dbReference>
<evidence type="ECO:0000256" key="6">
    <source>
        <dbReference type="ARBA" id="ARBA00023033"/>
    </source>
</evidence>
<dbReference type="InterPro" id="IPR017972">
    <property type="entry name" value="Cyt_P450_CS"/>
</dbReference>
<dbReference type="Gene3D" id="1.10.630.10">
    <property type="entry name" value="Cytochrome P450"/>
    <property type="match status" value="1"/>
</dbReference>
<evidence type="ECO:0000256" key="2">
    <source>
        <dbReference type="ARBA" id="ARBA00022617"/>
    </source>
</evidence>
<keyword evidence="3 7" id="KW-0479">Metal-binding</keyword>
<evidence type="ECO:0000313" key="10">
    <source>
        <dbReference type="Proteomes" id="UP001499854"/>
    </source>
</evidence>
<dbReference type="InterPro" id="IPR002401">
    <property type="entry name" value="Cyt_P450_E_grp-I"/>
</dbReference>
<feature type="compositionally biased region" description="Pro residues" evidence="8">
    <location>
        <begin position="14"/>
        <end position="23"/>
    </location>
</feature>
<dbReference type="PRINTS" id="PR00463">
    <property type="entry name" value="EP450I"/>
</dbReference>
<keyword evidence="4 7" id="KW-0560">Oxidoreductase</keyword>
<comment type="caution">
    <text evidence="9">The sequence shown here is derived from an EMBL/GenBank/DDBJ whole genome shotgun (WGS) entry which is preliminary data.</text>
</comment>
<evidence type="ECO:0000256" key="8">
    <source>
        <dbReference type="SAM" id="MobiDB-lite"/>
    </source>
</evidence>
<evidence type="ECO:0000256" key="1">
    <source>
        <dbReference type="ARBA" id="ARBA00010617"/>
    </source>
</evidence>
<feature type="region of interest" description="Disordered" evidence="8">
    <location>
        <begin position="1"/>
        <end position="23"/>
    </location>
</feature>
<dbReference type="SUPFAM" id="SSF48264">
    <property type="entry name" value="Cytochrome P450"/>
    <property type="match status" value="1"/>
</dbReference>
<dbReference type="CDD" id="cd20620">
    <property type="entry name" value="CYP132-like"/>
    <property type="match status" value="1"/>
</dbReference>
<evidence type="ECO:0000256" key="4">
    <source>
        <dbReference type="ARBA" id="ARBA00023002"/>
    </source>
</evidence>
<keyword evidence="10" id="KW-1185">Reference proteome</keyword>
<dbReference type="PROSITE" id="PS00086">
    <property type="entry name" value="CYTOCHROME_P450"/>
    <property type="match status" value="1"/>
</dbReference>
<proteinExistence type="inferred from homology"/>
<dbReference type="PANTHER" id="PTHR24291">
    <property type="entry name" value="CYTOCHROME P450 FAMILY 4"/>
    <property type="match status" value="1"/>
</dbReference>
<dbReference type="InterPro" id="IPR001128">
    <property type="entry name" value="Cyt_P450"/>
</dbReference>
<dbReference type="PANTHER" id="PTHR24291:SF50">
    <property type="entry name" value="BIFUNCTIONAL ALBAFLAVENONE MONOOXYGENASE_TERPENE SYNTHASE"/>
    <property type="match status" value="1"/>
</dbReference>
<evidence type="ECO:0000256" key="5">
    <source>
        <dbReference type="ARBA" id="ARBA00023004"/>
    </source>
</evidence>
<evidence type="ECO:0000313" key="9">
    <source>
        <dbReference type="EMBL" id="GAA1999812.1"/>
    </source>
</evidence>
<protein>
    <submittedName>
        <fullName evidence="9">Cytochrome P450</fullName>
    </submittedName>
</protein>